<dbReference type="OrthoDB" id="8251660at2759"/>
<dbReference type="AlphaFoldDB" id="A0A8J2P1H2"/>
<evidence type="ECO:0000313" key="4">
    <source>
        <dbReference type="EMBL" id="CAG7728405.1"/>
    </source>
</evidence>
<keyword evidence="1" id="KW-0472">Membrane</keyword>
<sequence length="664" mass="76365">MRNLLLLLLVTFASQSIALVLNNNKLDYVDVPTSNTPKIDNFYFGKTIQLTCNASFPIQWVYTGDGAPAVHTETFRLARDFFNVDSYIFQASVVFSHTAERQTGNYTCQGIDRPELHAYFYVYVPGNTTFLLDNDKPHTVHVNPKISDAWITLPCTVTNASAKVQLYKYLNNETLEHLEPNENLTYDTKVGFNMLPKTVTEMMGEYVCSYEQEHRQDKLRITVKPLMEDDRDNELPVGKSPLELVYDKRNHRLVCCNKRSQERPNIKTASCESLSDCSMKNKFLRRKKCSGICEHHVVPVKTSCVAYELSETREAGIIECFYDDYVAFHQFSKEQDVIITDFNEMPPIEEILSIMKEDVPPGRTKGVRDRYVCHANSFFFSTGLKMAWENPDGTMDFIEETHFPLSNAIEIDANDNNNMTRLFCFAPIWDSPLEWKNVSIYFIWTIRDSEKSTRASITVELFKPRKFLPALKDSYSMEMEESVKNGFLSALARVAESKGMHMRLSNKYGDIPYVRDTMRSLVNSLGQHRTDSDERIEEGIEGIVSQNWDYYFALVQNKTFSSTDDDNDYNYYQDIPGHRRHYKDYAISKPGGLSGKKSVSLLWIIPALIIIVLLGVTLFFVYWKNRVGPATMPRIIKGMTFVSMGSYPLGLKTFHDITNFSYSY</sequence>
<protein>
    <recommendedName>
        <fullName evidence="3">Immunoglobulin-like beta-sandwich domain-containing protein</fullName>
    </recommendedName>
</protein>
<dbReference type="InterPro" id="IPR042495">
    <property type="entry name" value="PDGFRL"/>
</dbReference>
<dbReference type="InterPro" id="IPR013151">
    <property type="entry name" value="Immunoglobulin_dom"/>
</dbReference>
<dbReference type="Proteomes" id="UP000708208">
    <property type="component" value="Unassembled WGS sequence"/>
</dbReference>
<keyword evidence="1" id="KW-0812">Transmembrane</keyword>
<accession>A0A8J2P1H2</accession>
<keyword evidence="5" id="KW-1185">Reference proteome</keyword>
<feature type="domain" description="Immunoglobulin-like beta-sandwich" evidence="3">
    <location>
        <begin position="43"/>
        <end position="110"/>
    </location>
</feature>
<feature type="chain" id="PRO_5035188345" description="Immunoglobulin-like beta-sandwich domain-containing protein" evidence="2">
    <location>
        <begin position="19"/>
        <end position="664"/>
    </location>
</feature>
<organism evidence="4 5">
    <name type="scientific">Allacma fusca</name>
    <dbReference type="NCBI Taxonomy" id="39272"/>
    <lineage>
        <taxon>Eukaryota</taxon>
        <taxon>Metazoa</taxon>
        <taxon>Ecdysozoa</taxon>
        <taxon>Arthropoda</taxon>
        <taxon>Hexapoda</taxon>
        <taxon>Collembola</taxon>
        <taxon>Symphypleona</taxon>
        <taxon>Sminthuridae</taxon>
        <taxon>Allacma</taxon>
    </lineage>
</organism>
<feature type="transmembrane region" description="Helical" evidence="1">
    <location>
        <begin position="601"/>
        <end position="623"/>
    </location>
</feature>
<reference evidence="4" key="1">
    <citation type="submission" date="2021-06" db="EMBL/GenBank/DDBJ databases">
        <authorList>
            <person name="Hodson N. C."/>
            <person name="Mongue J. A."/>
            <person name="Jaron S. K."/>
        </authorList>
    </citation>
    <scope>NUCLEOTIDE SEQUENCE</scope>
</reference>
<keyword evidence="2" id="KW-0732">Signal</keyword>
<keyword evidence="1" id="KW-1133">Transmembrane helix</keyword>
<gene>
    <name evidence="4" type="ORF">AFUS01_LOCUS17184</name>
</gene>
<evidence type="ECO:0000313" key="5">
    <source>
        <dbReference type="Proteomes" id="UP000708208"/>
    </source>
</evidence>
<comment type="caution">
    <text evidence="4">The sequence shown here is derived from an EMBL/GenBank/DDBJ whole genome shotgun (WGS) entry which is preliminary data.</text>
</comment>
<dbReference type="PANTHER" id="PTHR15360">
    <property type="entry name" value="PLATELET-DERIVED GROWTH FACTOR RECEPTOR LIKE"/>
    <property type="match status" value="1"/>
</dbReference>
<evidence type="ECO:0000256" key="1">
    <source>
        <dbReference type="SAM" id="Phobius"/>
    </source>
</evidence>
<evidence type="ECO:0000256" key="2">
    <source>
        <dbReference type="SAM" id="SignalP"/>
    </source>
</evidence>
<name>A0A8J2P1H2_9HEXA</name>
<proteinExistence type="predicted"/>
<dbReference type="Pfam" id="PF00047">
    <property type="entry name" value="ig"/>
    <property type="match status" value="1"/>
</dbReference>
<evidence type="ECO:0000259" key="3">
    <source>
        <dbReference type="Pfam" id="PF00047"/>
    </source>
</evidence>
<feature type="signal peptide" evidence="2">
    <location>
        <begin position="1"/>
        <end position="18"/>
    </location>
</feature>
<dbReference type="PANTHER" id="PTHR15360:SF4">
    <property type="entry name" value="PROTEIN KINASE DOMAIN-CONTAINING PROTEIN"/>
    <property type="match status" value="1"/>
</dbReference>
<dbReference type="EMBL" id="CAJVCH010162872">
    <property type="protein sequence ID" value="CAG7728405.1"/>
    <property type="molecule type" value="Genomic_DNA"/>
</dbReference>